<name>A0A814ZJG1_9BILA</name>
<sequence length="352" mass="42044">MDQTDSITIQHHVFNSQQSINDDFTTYSNNSEVFIVAWLRTTSTTTNLNFDLIQSKIENNADRLKSFVDEPEECQQFIRTQQNNVEIFLILSSKYIEILPSIHDLQQVHSIYIYDEVSNKNETYKYRKVVKVYTDFNLLIDELSTTIDRCMQSAQVPITIFKQENEQDRTINLLNKFAYFIDFWNPLLIDLLLDLPQTDYDQQKAKFIEQCRIYYRADKYSLKQIDEFQNDYKPHLSIQWYKNLFKQLNQIYYEYIESNIYEDNTIIKVYRGQEMFNTEFNNLKKNLIQGRIVSINSFFSTTRTKTVALEYAGLMPTDRITTNFSSHKNRLLFQIKININQQMQLKRKPFAD</sequence>
<evidence type="ECO:0000313" key="1">
    <source>
        <dbReference type="EMBL" id="CAF1242677.1"/>
    </source>
</evidence>
<evidence type="ECO:0000313" key="2">
    <source>
        <dbReference type="Proteomes" id="UP000663882"/>
    </source>
</evidence>
<dbReference type="SUPFAM" id="SSF56399">
    <property type="entry name" value="ADP-ribosylation"/>
    <property type="match status" value="1"/>
</dbReference>
<feature type="non-terminal residue" evidence="1">
    <location>
        <position position="1"/>
    </location>
</feature>
<dbReference type="Gene3D" id="3.90.176.10">
    <property type="entry name" value="Toxin ADP-ribosyltransferase, Chain A, domain 1"/>
    <property type="match status" value="1"/>
</dbReference>
<comment type="caution">
    <text evidence="1">The sequence shown here is derived from an EMBL/GenBank/DDBJ whole genome shotgun (WGS) entry which is preliminary data.</text>
</comment>
<accession>A0A814ZJG1</accession>
<protein>
    <submittedName>
        <fullName evidence="1">Uncharacterized protein</fullName>
    </submittedName>
</protein>
<reference evidence="1" key="1">
    <citation type="submission" date="2021-02" db="EMBL/GenBank/DDBJ databases">
        <authorList>
            <person name="Nowell W R."/>
        </authorList>
    </citation>
    <scope>NUCLEOTIDE SEQUENCE</scope>
</reference>
<organism evidence="1 2">
    <name type="scientific">Rotaria sordida</name>
    <dbReference type="NCBI Taxonomy" id="392033"/>
    <lineage>
        <taxon>Eukaryota</taxon>
        <taxon>Metazoa</taxon>
        <taxon>Spiralia</taxon>
        <taxon>Gnathifera</taxon>
        <taxon>Rotifera</taxon>
        <taxon>Eurotatoria</taxon>
        <taxon>Bdelloidea</taxon>
        <taxon>Philodinida</taxon>
        <taxon>Philodinidae</taxon>
        <taxon>Rotaria</taxon>
    </lineage>
</organism>
<gene>
    <name evidence="1" type="ORF">RFH988_LOCUS26751</name>
</gene>
<dbReference type="EMBL" id="CAJNOO010002172">
    <property type="protein sequence ID" value="CAF1242677.1"/>
    <property type="molecule type" value="Genomic_DNA"/>
</dbReference>
<proteinExistence type="predicted"/>
<dbReference type="Proteomes" id="UP000663882">
    <property type="component" value="Unassembled WGS sequence"/>
</dbReference>
<dbReference type="AlphaFoldDB" id="A0A814ZJG1"/>